<dbReference type="Pfam" id="PF00313">
    <property type="entry name" value="CSD"/>
    <property type="match status" value="1"/>
</dbReference>
<evidence type="ECO:0000256" key="3">
    <source>
        <dbReference type="ARBA" id="ARBA00023015"/>
    </source>
</evidence>
<dbReference type="InterPro" id="IPR002059">
    <property type="entry name" value="CSP_DNA-bd"/>
</dbReference>
<evidence type="ECO:0000256" key="4">
    <source>
        <dbReference type="ARBA" id="ARBA00023125"/>
    </source>
</evidence>
<evidence type="ECO:0000256" key="2">
    <source>
        <dbReference type="ARBA" id="ARBA00022490"/>
    </source>
</evidence>
<evidence type="ECO:0000256" key="6">
    <source>
        <dbReference type="ARBA" id="ARBA00023163"/>
    </source>
</evidence>
<reference evidence="9 10" key="1">
    <citation type="submission" date="2018-03" db="EMBL/GenBank/DDBJ databases">
        <title>Actinopolyspora mortivallis from Sahara, screening for active biomolecules.</title>
        <authorList>
            <person name="Selama O."/>
            <person name="Wellington E.M.H."/>
            <person name="Hacene H."/>
        </authorList>
    </citation>
    <scope>NUCLEOTIDE SEQUENCE [LARGE SCALE GENOMIC DNA]</scope>
    <source>
        <strain evidence="9 10">M5A</strain>
    </source>
</reference>
<feature type="domain" description="CSD" evidence="8">
    <location>
        <begin position="1"/>
        <end position="66"/>
    </location>
</feature>
<sequence>MAVGTVKWFNPEKGYGFIATDNGSDVFVHYTAIDMDGFRTLDEGDRVEYEVKPGRDGRSQADGVRKL</sequence>
<keyword evidence="2" id="KW-0963">Cytoplasm</keyword>
<dbReference type="PROSITE" id="PS00352">
    <property type="entry name" value="CSD_1"/>
    <property type="match status" value="1"/>
</dbReference>
<evidence type="ECO:0000256" key="1">
    <source>
        <dbReference type="ARBA" id="ARBA00004496"/>
    </source>
</evidence>
<dbReference type="PANTHER" id="PTHR46565">
    <property type="entry name" value="COLD SHOCK DOMAIN PROTEIN 2"/>
    <property type="match status" value="1"/>
</dbReference>
<dbReference type="FunFam" id="2.40.50.140:FF:000006">
    <property type="entry name" value="Cold shock protein CspC"/>
    <property type="match status" value="1"/>
</dbReference>
<dbReference type="STRING" id="1050202.GCA_000384035_03194"/>
<evidence type="ECO:0000313" key="10">
    <source>
        <dbReference type="Proteomes" id="UP000239352"/>
    </source>
</evidence>
<dbReference type="EMBL" id="PVSR01000012">
    <property type="protein sequence ID" value="PRW63562.1"/>
    <property type="molecule type" value="Genomic_DNA"/>
</dbReference>
<dbReference type="Gene3D" id="2.40.50.140">
    <property type="entry name" value="Nucleic acid-binding proteins"/>
    <property type="match status" value="1"/>
</dbReference>
<accession>A0A2T0GWS7</accession>
<dbReference type="CDD" id="cd04458">
    <property type="entry name" value="CSP_CDS"/>
    <property type="match status" value="1"/>
</dbReference>
<name>A0A2T0GWS7_ACTMO</name>
<dbReference type="InterPro" id="IPR019844">
    <property type="entry name" value="CSD_CS"/>
</dbReference>
<comment type="subcellular location">
    <subcellularLocation>
        <location evidence="1 7">Cytoplasm</location>
    </subcellularLocation>
</comment>
<comment type="caution">
    <text evidence="9">The sequence shown here is derived from an EMBL/GenBank/DDBJ whole genome shotgun (WGS) entry which is preliminary data.</text>
</comment>
<evidence type="ECO:0000256" key="5">
    <source>
        <dbReference type="ARBA" id="ARBA00023159"/>
    </source>
</evidence>
<dbReference type="GO" id="GO:0003677">
    <property type="term" value="F:DNA binding"/>
    <property type="evidence" value="ECO:0007669"/>
    <property type="project" value="UniProtKB-KW"/>
</dbReference>
<keyword evidence="4" id="KW-0238">DNA-binding</keyword>
<protein>
    <submittedName>
        <fullName evidence="9">Cold-shock protein</fullName>
    </submittedName>
</protein>
<evidence type="ECO:0000313" key="9">
    <source>
        <dbReference type="EMBL" id="PRW63562.1"/>
    </source>
</evidence>
<dbReference type="InterPro" id="IPR012340">
    <property type="entry name" value="NA-bd_OB-fold"/>
</dbReference>
<dbReference type="InParanoid" id="A0A2T0GWS7"/>
<evidence type="ECO:0000259" key="8">
    <source>
        <dbReference type="PROSITE" id="PS51857"/>
    </source>
</evidence>
<keyword evidence="10" id="KW-1185">Reference proteome</keyword>
<dbReference type="PROSITE" id="PS51857">
    <property type="entry name" value="CSD_2"/>
    <property type="match status" value="1"/>
</dbReference>
<dbReference type="AlphaFoldDB" id="A0A2T0GWS7"/>
<dbReference type="SUPFAM" id="SSF50249">
    <property type="entry name" value="Nucleic acid-binding proteins"/>
    <property type="match status" value="1"/>
</dbReference>
<dbReference type="GO" id="GO:0005737">
    <property type="term" value="C:cytoplasm"/>
    <property type="evidence" value="ECO:0007669"/>
    <property type="project" value="UniProtKB-SubCell"/>
</dbReference>
<dbReference type="InterPro" id="IPR012156">
    <property type="entry name" value="Cold_shock_CspA"/>
</dbReference>
<gene>
    <name evidence="9" type="ORF">CEP50_09575</name>
</gene>
<dbReference type="PRINTS" id="PR00050">
    <property type="entry name" value="COLDSHOCK"/>
</dbReference>
<evidence type="ECO:0000256" key="7">
    <source>
        <dbReference type="RuleBase" id="RU000408"/>
    </source>
</evidence>
<dbReference type="Proteomes" id="UP000239352">
    <property type="component" value="Unassembled WGS sequence"/>
</dbReference>
<dbReference type="RefSeq" id="WP_019855716.1">
    <property type="nucleotide sequence ID" value="NZ_PVSR01000012.1"/>
</dbReference>
<keyword evidence="5" id="KW-0010">Activator</keyword>
<keyword evidence="3" id="KW-0805">Transcription regulation</keyword>
<dbReference type="SMART" id="SM00357">
    <property type="entry name" value="CSP"/>
    <property type="match status" value="1"/>
</dbReference>
<dbReference type="InterPro" id="IPR011129">
    <property type="entry name" value="CSD"/>
</dbReference>
<keyword evidence="6" id="KW-0804">Transcription</keyword>
<proteinExistence type="predicted"/>
<organism evidence="9 10">
    <name type="scientific">Actinopolyspora mortivallis</name>
    <dbReference type="NCBI Taxonomy" id="33906"/>
    <lineage>
        <taxon>Bacteria</taxon>
        <taxon>Bacillati</taxon>
        <taxon>Actinomycetota</taxon>
        <taxon>Actinomycetes</taxon>
        <taxon>Actinopolysporales</taxon>
        <taxon>Actinopolysporaceae</taxon>
        <taxon>Actinopolyspora</taxon>
    </lineage>
</organism>
<dbReference type="PIRSF" id="PIRSF002599">
    <property type="entry name" value="Cold_shock_A"/>
    <property type="match status" value="1"/>
</dbReference>
<dbReference type="PANTHER" id="PTHR46565:SF5">
    <property type="entry name" value="COLD SHOCK PROTEIN 2-LIKE"/>
    <property type="match status" value="1"/>
</dbReference>